<gene>
    <name evidence="2" type="ORF">SARC_15559</name>
</gene>
<dbReference type="RefSeq" id="XP_014145795.1">
    <property type="nucleotide sequence ID" value="XM_014290320.1"/>
</dbReference>
<evidence type="ECO:0000313" key="2">
    <source>
        <dbReference type="EMBL" id="KNC71893.1"/>
    </source>
</evidence>
<evidence type="ECO:0000313" key="3">
    <source>
        <dbReference type="Proteomes" id="UP000054560"/>
    </source>
</evidence>
<feature type="non-terminal residue" evidence="2">
    <location>
        <position position="1"/>
    </location>
</feature>
<name>A0A0L0F6W5_9EUKA</name>
<dbReference type="Proteomes" id="UP000054560">
    <property type="component" value="Unassembled WGS sequence"/>
</dbReference>
<dbReference type="AlphaFoldDB" id="A0A0L0F6W5"/>
<reference evidence="2 3" key="1">
    <citation type="submission" date="2011-02" db="EMBL/GenBank/DDBJ databases">
        <title>The Genome Sequence of Sphaeroforma arctica JP610.</title>
        <authorList>
            <consortium name="The Broad Institute Genome Sequencing Platform"/>
            <person name="Russ C."/>
            <person name="Cuomo C."/>
            <person name="Young S.K."/>
            <person name="Zeng Q."/>
            <person name="Gargeya S."/>
            <person name="Alvarado L."/>
            <person name="Berlin A."/>
            <person name="Chapman S.B."/>
            <person name="Chen Z."/>
            <person name="Freedman E."/>
            <person name="Gellesch M."/>
            <person name="Goldberg J."/>
            <person name="Griggs A."/>
            <person name="Gujja S."/>
            <person name="Heilman E."/>
            <person name="Heiman D."/>
            <person name="Howarth C."/>
            <person name="Mehta T."/>
            <person name="Neiman D."/>
            <person name="Pearson M."/>
            <person name="Roberts A."/>
            <person name="Saif S."/>
            <person name="Shea T."/>
            <person name="Shenoy N."/>
            <person name="Sisk P."/>
            <person name="Stolte C."/>
            <person name="Sykes S."/>
            <person name="White J."/>
            <person name="Yandava C."/>
            <person name="Burger G."/>
            <person name="Gray M.W."/>
            <person name="Holland P.W.H."/>
            <person name="King N."/>
            <person name="Lang F.B.F."/>
            <person name="Roger A.J."/>
            <person name="Ruiz-Trillo I."/>
            <person name="Haas B."/>
            <person name="Nusbaum C."/>
            <person name="Birren B."/>
        </authorList>
    </citation>
    <scope>NUCLEOTIDE SEQUENCE [LARGE SCALE GENOMIC DNA]</scope>
    <source>
        <strain evidence="2 3">JP610</strain>
    </source>
</reference>
<feature type="region of interest" description="Disordered" evidence="1">
    <location>
        <begin position="69"/>
        <end position="97"/>
    </location>
</feature>
<feature type="compositionally biased region" description="Polar residues" evidence="1">
    <location>
        <begin position="69"/>
        <end position="85"/>
    </location>
</feature>
<dbReference type="GeneID" id="25916063"/>
<protein>
    <submittedName>
        <fullName evidence="2">Uncharacterized protein</fullName>
    </submittedName>
</protein>
<accession>A0A0L0F6W5</accession>
<dbReference type="EMBL" id="KQ247920">
    <property type="protein sequence ID" value="KNC71893.1"/>
    <property type="molecule type" value="Genomic_DNA"/>
</dbReference>
<feature type="non-terminal residue" evidence="2">
    <location>
        <position position="97"/>
    </location>
</feature>
<evidence type="ECO:0000256" key="1">
    <source>
        <dbReference type="SAM" id="MobiDB-lite"/>
    </source>
</evidence>
<sequence>YKHTNTGKPPNLRIGDITGPMRCPTVHSKLPQMDATTYAQLLQPPQSLLTLSSLSAMRSVQRDSTIVSTESWISHKSSNSAQAFRSPSFKHDTNDRG</sequence>
<proteinExistence type="predicted"/>
<feature type="region of interest" description="Disordered" evidence="1">
    <location>
        <begin position="1"/>
        <end position="20"/>
    </location>
</feature>
<organism evidence="2 3">
    <name type="scientific">Sphaeroforma arctica JP610</name>
    <dbReference type="NCBI Taxonomy" id="667725"/>
    <lineage>
        <taxon>Eukaryota</taxon>
        <taxon>Ichthyosporea</taxon>
        <taxon>Ichthyophonida</taxon>
        <taxon>Sphaeroforma</taxon>
    </lineage>
</organism>
<keyword evidence="3" id="KW-1185">Reference proteome</keyword>